<feature type="transmembrane region" description="Helical" evidence="1">
    <location>
        <begin position="77"/>
        <end position="94"/>
    </location>
</feature>
<dbReference type="RefSeq" id="WP_166701017.1">
    <property type="nucleotide sequence ID" value="NZ_JAAQTL010000002.1"/>
</dbReference>
<sequence>MDKLLTALKNAVRGLPYLTLLTAILYMAGREFNTNYWRSIGLPLMATEHSFADMLYDGFLGFFMWSGSLFGSRFDPLRTILVVSLIIVAIYRLIEFVAEKAQRWAVRHRANAQGPLIGPRVTKTLDELTKWAGYFIAVYVPLLLIPVLVGITALTPILPSLGIGEEGWEEGRREFVRFEARVRQLRDGLVDVSVVDIRRADDGKPMPAIPIECAGDRCAAMTESGPVSLPKDRFGEERLVRSATWDESCLSSKALAKRRSR</sequence>
<name>A0A7X5QXG8_9GAMM</name>
<evidence type="ECO:0000313" key="3">
    <source>
        <dbReference type="Proteomes" id="UP000518878"/>
    </source>
</evidence>
<gene>
    <name evidence="2" type="ORF">HBF32_17250</name>
</gene>
<dbReference type="Proteomes" id="UP000518878">
    <property type="component" value="Unassembled WGS sequence"/>
</dbReference>
<protein>
    <submittedName>
        <fullName evidence="2">Uncharacterized protein</fullName>
    </submittedName>
</protein>
<evidence type="ECO:0000256" key="1">
    <source>
        <dbReference type="SAM" id="Phobius"/>
    </source>
</evidence>
<dbReference type="AlphaFoldDB" id="A0A7X5QXG8"/>
<evidence type="ECO:0000313" key="2">
    <source>
        <dbReference type="EMBL" id="NID17228.1"/>
    </source>
</evidence>
<comment type="caution">
    <text evidence="2">The sequence shown here is derived from an EMBL/GenBank/DDBJ whole genome shotgun (WGS) entry which is preliminary data.</text>
</comment>
<keyword evidence="1" id="KW-0472">Membrane</keyword>
<reference evidence="2 3" key="1">
    <citation type="journal article" date="2006" name="Int. J. Syst. Evol. Microbiol.">
        <title>Dyella yeojuensis sp. nov., isolated from greenhouse soil in Korea.</title>
        <authorList>
            <person name="Kim B.Y."/>
            <person name="Weon H.Y."/>
            <person name="Lee K.H."/>
            <person name="Seok S.J."/>
            <person name="Kwon S.W."/>
            <person name="Go S.J."/>
            <person name="Stackebrandt E."/>
        </authorList>
    </citation>
    <scope>NUCLEOTIDE SEQUENCE [LARGE SCALE GENOMIC DNA]</scope>
    <source>
        <strain evidence="2 3">DSM 17673</strain>
    </source>
</reference>
<keyword evidence="1" id="KW-0812">Transmembrane</keyword>
<keyword evidence="3" id="KW-1185">Reference proteome</keyword>
<keyword evidence="1" id="KW-1133">Transmembrane helix</keyword>
<feature type="transmembrane region" description="Helical" evidence="1">
    <location>
        <begin position="12"/>
        <end position="29"/>
    </location>
</feature>
<feature type="transmembrane region" description="Helical" evidence="1">
    <location>
        <begin position="131"/>
        <end position="154"/>
    </location>
</feature>
<accession>A0A7X5QXG8</accession>
<proteinExistence type="predicted"/>
<organism evidence="2 3">
    <name type="scientific">Luteibacter yeojuensis</name>
    <dbReference type="NCBI Taxonomy" id="345309"/>
    <lineage>
        <taxon>Bacteria</taxon>
        <taxon>Pseudomonadati</taxon>
        <taxon>Pseudomonadota</taxon>
        <taxon>Gammaproteobacteria</taxon>
        <taxon>Lysobacterales</taxon>
        <taxon>Rhodanobacteraceae</taxon>
        <taxon>Luteibacter</taxon>
    </lineage>
</organism>
<dbReference type="EMBL" id="JAAQTL010000002">
    <property type="protein sequence ID" value="NID17228.1"/>
    <property type="molecule type" value="Genomic_DNA"/>
</dbReference>